<dbReference type="Pfam" id="PF03640">
    <property type="entry name" value="Lipoprotein_15"/>
    <property type="match status" value="2"/>
</dbReference>
<dbReference type="PROSITE" id="PS51257">
    <property type="entry name" value="PROKAR_LIPOPROTEIN"/>
    <property type="match status" value="1"/>
</dbReference>
<accession>A0ABY9JPL5</accession>
<gene>
    <name evidence="3" type="ORF">P8A20_35650</name>
</gene>
<dbReference type="EMBL" id="CP120983">
    <property type="protein sequence ID" value="WLQ68563.1"/>
    <property type="molecule type" value="Genomic_DNA"/>
</dbReference>
<keyword evidence="4" id="KW-1185">Reference proteome</keyword>
<organism evidence="3 4">
    <name type="scientific">Streptomyces glycanivorans</name>
    <dbReference type="NCBI Taxonomy" id="3033808"/>
    <lineage>
        <taxon>Bacteria</taxon>
        <taxon>Bacillati</taxon>
        <taxon>Actinomycetota</taxon>
        <taxon>Actinomycetes</taxon>
        <taxon>Kitasatosporales</taxon>
        <taxon>Streptomycetaceae</taxon>
        <taxon>Streptomyces</taxon>
    </lineage>
</organism>
<feature type="chain" id="PRO_5045859341" description="Lipoprotein" evidence="2">
    <location>
        <begin position="20"/>
        <end position="186"/>
    </location>
</feature>
<dbReference type="RefSeq" id="WP_306104986.1">
    <property type="nucleotide sequence ID" value="NZ_CP120983.1"/>
</dbReference>
<keyword evidence="2" id="KW-0732">Signal</keyword>
<reference evidence="3 4" key="1">
    <citation type="submission" date="2023-03" db="EMBL/GenBank/DDBJ databases">
        <title>Isolation and description of six Streptomyces strains from soil environments, able to metabolize different microbial glucans.</title>
        <authorList>
            <person name="Widen T."/>
            <person name="Larsbrink J."/>
        </authorList>
    </citation>
    <scope>NUCLEOTIDE SEQUENCE [LARGE SCALE GENOMIC DNA]</scope>
    <source>
        <strain evidence="3 4">Alt3</strain>
    </source>
</reference>
<feature type="signal peptide" evidence="2">
    <location>
        <begin position="1"/>
        <end position="19"/>
    </location>
</feature>
<dbReference type="Proteomes" id="UP001224433">
    <property type="component" value="Chromosome"/>
</dbReference>
<dbReference type="PANTHER" id="PTHR39335:SF1">
    <property type="entry name" value="BLL4220 PROTEIN"/>
    <property type="match status" value="1"/>
</dbReference>
<protein>
    <recommendedName>
        <fullName evidence="5">Lipoprotein</fullName>
    </recommendedName>
</protein>
<name>A0ABY9JPL5_9ACTN</name>
<dbReference type="PANTHER" id="PTHR39335">
    <property type="entry name" value="BLL4220 PROTEIN"/>
    <property type="match status" value="1"/>
</dbReference>
<feature type="region of interest" description="Disordered" evidence="1">
    <location>
        <begin position="24"/>
        <end position="64"/>
    </location>
</feature>
<evidence type="ECO:0000256" key="2">
    <source>
        <dbReference type="SAM" id="SignalP"/>
    </source>
</evidence>
<evidence type="ECO:0000313" key="4">
    <source>
        <dbReference type="Proteomes" id="UP001224433"/>
    </source>
</evidence>
<dbReference type="InterPro" id="IPR005297">
    <property type="entry name" value="Lipoprotein_repeat"/>
</dbReference>
<evidence type="ECO:0000256" key="1">
    <source>
        <dbReference type="SAM" id="MobiDB-lite"/>
    </source>
</evidence>
<feature type="compositionally biased region" description="Low complexity" evidence="1">
    <location>
        <begin position="47"/>
        <end position="63"/>
    </location>
</feature>
<proteinExistence type="predicted"/>
<sequence>MRHHTRTATALASVLLAAAAAGCSEDTPGGGSTGGTDTEVRGSGRQADAPAAASKSPSATVSARKGMYGESLVDDKGMTIYVFDKDTENKSNCTGACAKAWPPLLVAATPTAGKGVESNLLKTTPRSDGKKQVTYNGHPLYRFDEDQKAGDTDGQAVDAFGAKWYVIGPEGKKITTEPTNGTDGGY</sequence>
<evidence type="ECO:0000313" key="3">
    <source>
        <dbReference type="EMBL" id="WLQ68563.1"/>
    </source>
</evidence>
<evidence type="ECO:0008006" key="5">
    <source>
        <dbReference type="Google" id="ProtNLM"/>
    </source>
</evidence>